<feature type="domain" description="Helicase C-terminal" evidence="2">
    <location>
        <begin position="229"/>
        <end position="381"/>
    </location>
</feature>
<dbReference type="GO" id="GO:0005524">
    <property type="term" value="F:ATP binding"/>
    <property type="evidence" value="ECO:0007669"/>
    <property type="project" value="InterPro"/>
</dbReference>
<dbReference type="SMART" id="SM00487">
    <property type="entry name" value="DEXDc"/>
    <property type="match status" value="1"/>
</dbReference>
<dbReference type="SMART" id="SM00490">
    <property type="entry name" value="HELICc"/>
    <property type="match status" value="1"/>
</dbReference>
<dbReference type="InterPro" id="IPR014001">
    <property type="entry name" value="Helicase_ATP-bd"/>
</dbReference>
<protein>
    <submittedName>
        <fullName evidence="3">Putative type III restriction enzyme</fullName>
    </submittedName>
</protein>
<dbReference type="AlphaFoldDB" id="A0A6M3K172"/>
<dbReference type="InterPro" id="IPR001650">
    <property type="entry name" value="Helicase_C-like"/>
</dbReference>
<evidence type="ECO:0000259" key="1">
    <source>
        <dbReference type="PROSITE" id="PS51192"/>
    </source>
</evidence>
<evidence type="ECO:0000313" key="4">
    <source>
        <dbReference type="EMBL" id="QJA89526.1"/>
    </source>
</evidence>
<dbReference type="GO" id="GO:0016787">
    <property type="term" value="F:hydrolase activity"/>
    <property type="evidence" value="ECO:0007669"/>
    <property type="project" value="InterPro"/>
</dbReference>
<dbReference type="PANTHER" id="PTHR47396:SF1">
    <property type="entry name" value="ATP-DEPENDENT HELICASE IRC3-RELATED"/>
    <property type="match status" value="1"/>
</dbReference>
<dbReference type="PROSITE" id="PS51192">
    <property type="entry name" value="HELICASE_ATP_BIND_1"/>
    <property type="match status" value="1"/>
</dbReference>
<dbReference type="EMBL" id="MT142851">
    <property type="protein sequence ID" value="QJA89526.1"/>
    <property type="molecule type" value="Genomic_DNA"/>
</dbReference>
<dbReference type="Pfam" id="PF04851">
    <property type="entry name" value="ResIII"/>
    <property type="match status" value="1"/>
</dbReference>
<dbReference type="InterPro" id="IPR027417">
    <property type="entry name" value="P-loop_NTPase"/>
</dbReference>
<name>A0A6M3K172_9ZZZZ</name>
<reference evidence="3" key="1">
    <citation type="submission" date="2020-03" db="EMBL/GenBank/DDBJ databases">
        <title>The deep terrestrial virosphere.</title>
        <authorList>
            <person name="Holmfeldt K."/>
            <person name="Nilsson E."/>
            <person name="Simone D."/>
            <person name="Lopez-Fernandez M."/>
            <person name="Wu X."/>
            <person name="de Brujin I."/>
            <person name="Lundin D."/>
            <person name="Andersson A."/>
            <person name="Bertilsson S."/>
            <person name="Dopson M."/>
        </authorList>
    </citation>
    <scope>NUCLEOTIDE SEQUENCE</scope>
    <source>
        <strain evidence="3">MM415A01652</strain>
        <strain evidence="4">MM415B02533</strain>
    </source>
</reference>
<evidence type="ECO:0000259" key="2">
    <source>
        <dbReference type="PROSITE" id="PS51194"/>
    </source>
</evidence>
<dbReference type="Pfam" id="PF00271">
    <property type="entry name" value="Helicase_C"/>
    <property type="match status" value="1"/>
</dbReference>
<dbReference type="InterPro" id="IPR006935">
    <property type="entry name" value="Helicase/UvrB_N"/>
</dbReference>
<sequence>MTYGLRPYQQRAVEELASVMRAGVCAPLLVAATGSGKTVVACHVIEEQMAHRPVLFLAHRAELIAQCSAKLAENGIRHGIIKAGMDRGGHGERVQVASVQTFARRLRNMRHDYGLVIVDEAHHAPANTYQQIIAHCSAEAWFGNGSVPAVIGLTATPYRTDGAPLGNLFDRIVKMADMADLISGGYLVTPRLFRGKARIDLAGLAVRNGDYEEGALGERMRRPALIGHAVAEYLRLAVGGRGVAFCASVRHSRYVAEAFNVAGVRAEHLDGETPDAERAAILARFRSSQTRIVANCGVLTEGYDEPRIQVILAMRPTMSRCLWRQMCGRGLRPCPEIGKAHVLLLDHAQWTDRHGYLTDPDHYELETGLLPEMPGAEEIVCRACGAQLRSRPPFCPQCGARLTGDGVNLGIGDASQLAEDWRAQAEERMRLRRLQARLRERI</sequence>
<accession>A0A6M3K172</accession>
<evidence type="ECO:0000313" key="3">
    <source>
        <dbReference type="EMBL" id="QJA75919.1"/>
    </source>
</evidence>
<gene>
    <name evidence="3" type="ORF">MM415A01652_0004</name>
    <name evidence="4" type="ORF">MM415B02533_0009</name>
</gene>
<feature type="domain" description="Helicase ATP-binding" evidence="1">
    <location>
        <begin position="28"/>
        <end position="175"/>
    </location>
</feature>
<dbReference type="PROSITE" id="PS51194">
    <property type="entry name" value="HELICASE_CTER"/>
    <property type="match status" value="1"/>
</dbReference>
<proteinExistence type="predicted"/>
<dbReference type="GO" id="GO:0005829">
    <property type="term" value="C:cytosol"/>
    <property type="evidence" value="ECO:0007669"/>
    <property type="project" value="TreeGrafter"/>
</dbReference>
<dbReference type="Gene3D" id="3.40.50.300">
    <property type="entry name" value="P-loop containing nucleotide triphosphate hydrolases"/>
    <property type="match status" value="2"/>
</dbReference>
<dbReference type="EMBL" id="MT142193">
    <property type="protein sequence ID" value="QJA75919.1"/>
    <property type="molecule type" value="Genomic_DNA"/>
</dbReference>
<dbReference type="InterPro" id="IPR050742">
    <property type="entry name" value="Helicase_Restrict-Modif_Enz"/>
</dbReference>
<organism evidence="3">
    <name type="scientific">viral metagenome</name>
    <dbReference type="NCBI Taxonomy" id="1070528"/>
    <lineage>
        <taxon>unclassified sequences</taxon>
        <taxon>metagenomes</taxon>
        <taxon>organismal metagenomes</taxon>
    </lineage>
</organism>
<dbReference type="SUPFAM" id="SSF52540">
    <property type="entry name" value="P-loop containing nucleoside triphosphate hydrolases"/>
    <property type="match status" value="1"/>
</dbReference>
<dbReference type="GO" id="GO:0003677">
    <property type="term" value="F:DNA binding"/>
    <property type="evidence" value="ECO:0007669"/>
    <property type="project" value="InterPro"/>
</dbReference>
<dbReference type="PANTHER" id="PTHR47396">
    <property type="entry name" value="TYPE I RESTRICTION ENZYME ECOKI R PROTEIN"/>
    <property type="match status" value="1"/>
</dbReference>